<dbReference type="EMBL" id="GGEC01005437">
    <property type="protein sequence ID" value="MBW85920.1"/>
    <property type="molecule type" value="Transcribed_RNA"/>
</dbReference>
<dbReference type="AlphaFoldDB" id="A0A2P2IXH1"/>
<proteinExistence type="predicted"/>
<reference evidence="1" key="1">
    <citation type="submission" date="2018-02" db="EMBL/GenBank/DDBJ databases">
        <title>Rhizophora mucronata_Transcriptome.</title>
        <authorList>
            <person name="Meera S.P."/>
            <person name="Sreeshan A."/>
            <person name="Augustine A."/>
        </authorList>
    </citation>
    <scope>NUCLEOTIDE SEQUENCE</scope>
    <source>
        <tissue evidence="1">Leaf</tissue>
    </source>
</reference>
<accession>A0A2P2IXH1</accession>
<name>A0A2P2IXH1_RHIMU</name>
<evidence type="ECO:0000313" key="1">
    <source>
        <dbReference type="EMBL" id="MBW85920.1"/>
    </source>
</evidence>
<protein>
    <submittedName>
        <fullName evidence="1">Uncharacterized protein</fullName>
    </submittedName>
</protein>
<sequence>MARVQHLTLKQYPVAIFVNSRARMEGVV</sequence>
<organism evidence="1">
    <name type="scientific">Rhizophora mucronata</name>
    <name type="common">Asiatic mangrove</name>
    <dbReference type="NCBI Taxonomy" id="61149"/>
    <lineage>
        <taxon>Eukaryota</taxon>
        <taxon>Viridiplantae</taxon>
        <taxon>Streptophyta</taxon>
        <taxon>Embryophyta</taxon>
        <taxon>Tracheophyta</taxon>
        <taxon>Spermatophyta</taxon>
        <taxon>Magnoliopsida</taxon>
        <taxon>eudicotyledons</taxon>
        <taxon>Gunneridae</taxon>
        <taxon>Pentapetalae</taxon>
        <taxon>rosids</taxon>
        <taxon>fabids</taxon>
        <taxon>Malpighiales</taxon>
        <taxon>Rhizophoraceae</taxon>
        <taxon>Rhizophora</taxon>
    </lineage>
</organism>